<dbReference type="CDD" id="cd07438">
    <property type="entry name" value="PHP_HisPPase_AMP"/>
    <property type="match status" value="1"/>
</dbReference>
<name>U7V4U1_9FUSO</name>
<dbReference type="eggNOG" id="COG0613">
    <property type="taxonomic scope" value="Bacteria"/>
</dbReference>
<evidence type="ECO:0000313" key="3">
    <source>
        <dbReference type="Proteomes" id="UP000017081"/>
    </source>
</evidence>
<reference evidence="2 3" key="1">
    <citation type="submission" date="2013-08" db="EMBL/GenBank/DDBJ databases">
        <authorList>
            <person name="Weinstock G."/>
            <person name="Sodergren E."/>
            <person name="Wylie T."/>
            <person name="Fulton L."/>
            <person name="Fulton R."/>
            <person name="Fronick C."/>
            <person name="O'Laughlin M."/>
            <person name="Godfrey J."/>
            <person name="Miner T."/>
            <person name="Herter B."/>
            <person name="Appelbaum E."/>
            <person name="Cordes M."/>
            <person name="Lek S."/>
            <person name="Wollam A."/>
            <person name="Pepin K.H."/>
            <person name="Palsikar V.B."/>
            <person name="Mitreva M."/>
            <person name="Wilson R.K."/>
        </authorList>
    </citation>
    <scope>NUCLEOTIDE SEQUENCE [LARGE SCALE GENOMIC DNA]</scope>
    <source>
        <strain evidence="2 3">ATCC BAA-474</strain>
    </source>
</reference>
<dbReference type="HOGENOM" id="CLU_067347_1_1_0"/>
<dbReference type="InterPro" id="IPR003141">
    <property type="entry name" value="Pol/His_phosphatase_N"/>
</dbReference>
<dbReference type="Gene3D" id="1.10.150.650">
    <property type="match status" value="1"/>
</dbReference>
<dbReference type="Gene3D" id="3.20.20.140">
    <property type="entry name" value="Metal-dependent hydrolases"/>
    <property type="match status" value="1"/>
</dbReference>
<dbReference type="SUPFAM" id="SSF89550">
    <property type="entry name" value="PHP domain-like"/>
    <property type="match status" value="1"/>
</dbReference>
<proteinExistence type="predicted"/>
<protein>
    <submittedName>
        <fullName evidence="2">PHP domain protein</fullName>
    </submittedName>
</protein>
<dbReference type="InterPro" id="IPR052018">
    <property type="entry name" value="PHP_domain"/>
</dbReference>
<dbReference type="GO" id="GO:0035312">
    <property type="term" value="F:5'-3' DNA exonuclease activity"/>
    <property type="evidence" value="ECO:0007669"/>
    <property type="project" value="TreeGrafter"/>
</dbReference>
<dbReference type="STRING" id="1319815.HMPREF0202_02602"/>
<comment type="caution">
    <text evidence="2">The sequence shown here is derived from an EMBL/GenBank/DDBJ whole genome shotgun (WGS) entry which is preliminary data.</text>
</comment>
<evidence type="ECO:0000313" key="2">
    <source>
        <dbReference type="EMBL" id="ERT66702.1"/>
    </source>
</evidence>
<sequence>MKDLSERYDLHTHTTYSDGTFTVEELLKRAKYIGLKGIAITDHDTMEGISEGKEIAHELDLKFIPGIEFSCSYQGYEIHILGYFLNDKSEKLASKLIELKKARKERNEKIIKKLNNLGLKITMEEIEKEATGTIVSRAHICNVMMNKGFVYSKGEAFKQYLGRNGVAYVEKGSSDPIEIIKLIKECKGISALAHPSLICDSRERTEKIIDILLEAGLDGLEVEYSSYTPKEIKYYRKLATEKGLLKVGGSDFHGGNRVGVDIAHASITEEDIKDLLERESKEEVK</sequence>
<dbReference type="RefSeq" id="WP_023052131.1">
    <property type="nucleotide sequence ID" value="NZ_CP173065.2"/>
</dbReference>
<dbReference type="PANTHER" id="PTHR42924:SF3">
    <property type="entry name" value="POLYMERASE_HISTIDINOL PHOSPHATASE N-TERMINAL DOMAIN-CONTAINING PROTEIN"/>
    <property type="match status" value="1"/>
</dbReference>
<dbReference type="InterPro" id="IPR004013">
    <property type="entry name" value="PHP_dom"/>
</dbReference>
<dbReference type="EMBL" id="AXZF01000140">
    <property type="protein sequence ID" value="ERT66702.1"/>
    <property type="molecule type" value="Genomic_DNA"/>
</dbReference>
<gene>
    <name evidence="2" type="ORF">HMPREF0202_02602</name>
</gene>
<dbReference type="AlphaFoldDB" id="U7V4U1"/>
<feature type="domain" description="Polymerase/histidinol phosphatase N-terminal" evidence="1">
    <location>
        <begin position="8"/>
        <end position="73"/>
    </location>
</feature>
<dbReference type="PANTHER" id="PTHR42924">
    <property type="entry name" value="EXONUCLEASE"/>
    <property type="match status" value="1"/>
</dbReference>
<dbReference type="Proteomes" id="UP000017081">
    <property type="component" value="Unassembled WGS sequence"/>
</dbReference>
<organism evidence="2 3">
    <name type="scientific">Cetobacterium somerae ATCC BAA-474</name>
    <dbReference type="NCBI Taxonomy" id="1319815"/>
    <lineage>
        <taxon>Bacteria</taxon>
        <taxon>Fusobacteriati</taxon>
        <taxon>Fusobacteriota</taxon>
        <taxon>Fusobacteriia</taxon>
        <taxon>Fusobacteriales</taxon>
        <taxon>Fusobacteriaceae</taxon>
        <taxon>Cetobacterium</taxon>
    </lineage>
</organism>
<keyword evidence="3" id="KW-1185">Reference proteome</keyword>
<dbReference type="InterPro" id="IPR016195">
    <property type="entry name" value="Pol/histidinol_Pase-like"/>
</dbReference>
<dbReference type="GO" id="GO:0004534">
    <property type="term" value="F:5'-3' RNA exonuclease activity"/>
    <property type="evidence" value="ECO:0007669"/>
    <property type="project" value="TreeGrafter"/>
</dbReference>
<evidence type="ECO:0000259" key="1">
    <source>
        <dbReference type="SMART" id="SM00481"/>
    </source>
</evidence>
<accession>U7V4U1</accession>
<dbReference type="Pfam" id="PF02811">
    <property type="entry name" value="PHP"/>
    <property type="match status" value="1"/>
</dbReference>
<dbReference type="SMART" id="SM00481">
    <property type="entry name" value="POLIIIAc"/>
    <property type="match status" value="1"/>
</dbReference>